<dbReference type="GO" id="GO:0005737">
    <property type="term" value="C:cytoplasm"/>
    <property type="evidence" value="ECO:0007669"/>
    <property type="project" value="TreeGrafter"/>
</dbReference>
<accession>A0A2S9XGT3</accession>
<name>A0A2S9XGT3_9BACT</name>
<gene>
    <name evidence="4" type="primary">iaaA</name>
    <name evidence="4" type="ORF">ENSA5_51710</name>
</gene>
<evidence type="ECO:0000256" key="3">
    <source>
        <dbReference type="PIRSR" id="PIRSR600246-3"/>
    </source>
</evidence>
<keyword evidence="5" id="KW-1185">Reference proteome</keyword>
<evidence type="ECO:0000256" key="2">
    <source>
        <dbReference type="PIRSR" id="PIRSR600246-2"/>
    </source>
</evidence>
<dbReference type="SUPFAM" id="SSF56235">
    <property type="entry name" value="N-terminal nucleophile aminohydrolases (Ntn hydrolases)"/>
    <property type="match status" value="1"/>
</dbReference>
<organism evidence="4 5">
    <name type="scientific">Enhygromyxa salina</name>
    <dbReference type="NCBI Taxonomy" id="215803"/>
    <lineage>
        <taxon>Bacteria</taxon>
        <taxon>Pseudomonadati</taxon>
        <taxon>Myxococcota</taxon>
        <taxon>Polyangia</taxon>
        <taxon>Nannocystales</taxon>
        <taxon>Nannocystaceae</taxon>
        <taxon>Enhygromyxa</taxon>
    </lineage>
</organism>
<evidence type="ECO:0000256" key="1">
    <source>
        <dbReference type="PIRSR" id="PIRSR600246-1"/>
    </source>
</evidence>
<dbReference type="EMBL" id="PVNK01000227">
    <property type="protein sequence ID" value="PRP91960.1"/>
    <property type="molecule type" value="Genomic_DNA"/>
</dbReference>
<dbReference type="PANTHER" id="PTHR10188:SF43">
    <property type="entry name" value="ASPARAGINASE (EUROFUNG)"/>
    <property type="match status" value="1"/>
</dbReference>
<evidence type="ECO:0000313" key="4">
    <source>
        <dbReference type="EMBL" id="PRP91960.1"/>
    </source>
</evidence>
<feature type="binding site" evidence="2">
    <location>
        <begin position="196"/>
        <end position="199"/>
    </location>
    <ligand>
        <name>substrate</name>
    </ligand>
</feature>
<dbReference type="Gene3D" id="3.60.20.30">
    <property type="entry name" value="(Glycosyl)asparaginase"/>
    <property type="match status" value="1"/>
</dbReference>
<dbReference type="Proteomes" id="UP000237968">
    <property type="component" value="Unassembled WGS sequence"/>
</dbReference>
<dbReference type="PANTHER" id="PTHR10188">
    <property type="entry name" value="L-ASPARAGINASE"/>
    <property type="match status" value="1"/>
</dbReference>
<dbReference type="OrthoDB" id="9780217at2"/>
<dbReference type="GO" id="GO:0008798">
    <property type="term" value="F:beta-aspartyl-peptidase activity"/>
    <property type="evidence" value="ECO:0007669"/>
    <property type="project" value="UniProtKB-EC"/>
</dbReference>
<keyword evidence="4" id="KW-0378">Hydrolase</keyword>
<proteinExistence type="predicted"/>
<evidence type="ECO:0000313" key="5">
    <source>
        <dbReference type="Proteomes" id="UP000237968"/>
    </source>
</evidence>
<reference evidence="4 5" key="1">
    <citation type="submission" date="2018-03" db="EMBL/GenBank/DDBJ databases">
        <title>Draft Genome Sequences of the Obligatory Marine Myxobacteria Enhygromyxa salina SWB005.</title>
        <authorList>
            <person name="Poehlein A."/>
            <person name="Moghaddam J.A."/>
            <person name="Harms H."/>
            <person name="Alanjari M."/>
            <person name="Koenig G.M."/>
            <person name="Daniel R."/>
            <person name="Schaeberle T.F."/>
        </authorList>
    </citation>
    <scope>NUCLEOTIDE SEQUENCE [LARGE SCALE GENOMIC DNA]</scope>
    <source>
        <strain evidence="4 5">SWB005</strain>
    </source>
</reference>
<feature type="binding site" evidence="2">
    <location>
        <begin position="219"/>
        <end position="222"/>
    </location>
    <ligand>
        <name>substrate</name>
    </ligand>
</feature>
<dbReference type="InterPro" id="IPR000246">
    <property type="entry name" value="Peptidase_T2"/>
</dbReference>
<dbReference type="RefSeq" id="WP_106394405.1">
    <property type="nucleotide sequence ID" value="NZ_PVNK01000227.1"/>
</dbReference>
<feature type="site" description="Cleavage; by autolysis" evidence="3">
    <location>
        <begin position="167"/>
        <end position="168"/>
    </location>
</feature>
<dbReference type="EC" id="3.4.19.5" evidence="4"/>
<protein>
    <submittedName>
        <fullName evidence="4">Isoaspartyl peptidase</fullName>
        <ecNumber evidence="4">3.4.19.5</ecNumber>
    </submittedName>
</protein>
<sequence length="313" mass="31840">MSPGLVFVHGGAGTIAADLREAAVAGARAAATRGLARLVELGEREDACVDAAITAVRVLEDDPTFNAGRGACMNASGEFEADAGIMRSRDRASGAVAAVREIADASELARAVMERSEHGLLVGDGARGFAESVGVGRFGRERVWTAKAQARYASARAGELVADNRADTVGAIVMDRRGHLCALGSTGGVLLKLPGRVGDTPLIGCGFYADATLGAALGTGVGEAIMSRVGCHELLRRAADHQTGLQVAAQQLCDEIHGESEAAVGFIAIGPGGALAIAHRSEHMSWALAAEGSPLRGGLSAPADPNDATSPVL</sequence>
<dbReference type="InterPro" id="IPR029055">
    <property type="entry name" value="Ntn_hydrolases_N"/>
</dbReference>
<comment type="caution">
    <text evidence="4">The sequence shown here is derived from an EMBL/GenBank/DDBJ whole genome shotgun (WGS) entry which is preliminary data.</text>
</comment>
<feature type="active site" description="Nucleophile" evidence="1">
    <location>
        <position position="168"/>
    </location>
</feature>
<dbReference type="Pfam" id="PF01112">
    <property type="entry name" value="Asparaginase_2"/>
    <property type="match status" value="1"/>
</dbReference>
<dbReference type="AlphaFoldDB" id="A0A2S9XGT3"/>